<dbReference type="CDD" id="cd13964">
    <property type="entry name" value="PT_UbiA_1"/>
    <property type="match status" value="1"/>
</dbReference>
<organism evidence="8 9">
    <name type="scientific">Botrimarina mediterranea</name>
    <dbReference type="NCBI Taxonomy" id="2528022"/>
    <lineage>
        <taxon>Bacteria</taxon>
        <taxon>Pseudomonadati</taxon>
        <taxon>Planctomycetota</taxon>
        <taxon>Planctomycetia</taxon>
        <taxon>Pirellulales</taxon>
        <taxon>Lacipirellulaceae</taxon>
        <taxon>Botrimarina</taxon>
    </lineage>
</organism>
<feature type="transmembrane region" description="Helical" evidence="6">
    <location>
        <begin position="286"/>
        <end position="305"/>
    </location>
</feature>
<evidence type="ECO:0000256" key="1">
    <source>
        <dbReference type="ARBA" id="ARBA00004141"/>
    </source>
</evidence>
<evidence type="ECO:0000256" key="6">
    <source>
        <dbReference type="SAM" id="Phobius"/>
    </source>
</evidence>
<keyword evidence="4 6" id="KW-1133">Transmembrane helix</keyword>
<keyword evidence="8" id="KW-0808">Transferase</keyword>
<evidence type="ECO:0000313" key="9">
    <source>
        <dbReference type="Proteomes" id="UP000316426"/>
    </source>
</evidence>
<comment type="subcellular location">
    <subcellularLocation>
        <location evidence="1">Membrane</location>
        <topology evidence="1">Multi-pass membrane protein</topology>
    </subcellularLocation>
</comment>
<dbReference type="EMBL" id="CP036349">
    <property type="protein sequence ID" value="QDV75154.1"/>
    <property type="molecule type" value="Genomic_DNA"/>
</dbReference>
<feature type="transmembrane region" description="Helical" evidence="6">
    <location>
        <begin position="260"/>
        <end position="280"/>
    </location>
</feature>
<dbReference type="KEGG" id="bmei:Spa11_33640"/>
<dbReference type="InterPro" id="IPR000537">
    <property type="entry name" value="UbiA_prenyltransferase"/>
</dbReference>
<keyword evidence="3 6" id="KW-0812">Transmembrane</keyword>
<dbReference type="GO" id="GO:0016765">
    <property type="term" value="F:transferase activity, transferring alkyl or aryl (other than methyl) groups"/>
    <property type="evidence" value="ECO:0007669"/>
    <property type="project" value="InterPro"/>
</dbReference>
<gene>
    <name evidence="8" type="ORF">Spa11_33640</name>
</gene>
<keyword evidence="2" id="KW-1003">Cell membrane</keyword>
<protein>
    <submittedName>
        <fullName evidence="8">Prenyltransferase</fullName>
    </submittedName>
</protein>
<keyword evidence="9" id="KW-1185">Reference proteome</keyword>
<feature type="signal peptide" evidence="7">
    <location>
        <begin position="1"/>
        <end position="22"/>
    </location>
</feature>
<keyword evidence="7" id="KW-0732">Signal</keyword>
<proteinExistence type="predicted"/>
<dbReference type="Proteomes" id="UP000316426">
    <property type="component" value="Chromosome"/>
</dbReference>
<dbReference type="InterPro" id="IPR044878">
    <property type="entry name" value="UbiA_sf"/>
</dbReference>
<name>A0A518KBH2_9BACT</name>
<dbReference type="Gene3D" id="1.10.357.140">
    <property type="entry name" value="UbiA prenyltransferase"/>
    <property type="match status" value="1"/>
</dbReference>
<accession>A0A518KBH2</accession>
<feature type="transmembrane region" description="Helical" evidence="6">
    <location>
        <begin position="204"/>
        <end position="225"/>
    </location>
</feature>
<dbReference type="PANTHER" id="PTHR42723:SF1">
    <property type="entry name" value="CHLOROPHYLL SYNTHASE, CHLOROPLASTIC"/>
    <property type="match status" value="1"/>
</dbReference>
<dbReference type="Pfam" id="PF01040">
    <property type="entry name" value="UbiA"/>
    <property type="match status" value="1"/>
</dbReference>
<feature type="transmembrane region" description="Helical" evidence="6">
    <location>
        <begin position="231"/>
        <end position="253"/>
    </location>
</feature>
<dbReference type="AlphaFoldDB" id="A0A518KBH2"/>
<dbReference type="GO" id="GO:0016020">
    <property type="term" value="C:membrane"/>
    <property type="evidence" value="ECO:0007669"/>
    <property type="project" value="UniProtKB-SubCell"/>
</dbReference>
<feature type="chain" id="PRO_5022162443" evidence="7">
    <location>
        <begin position="23"/>
        <end position="308"/>
    </location>
</feature>
<evidence type="ECO:0000256" key="2">
    <source>
        <dbReference type="ARBA" id="ARBA00022475"/>
    </source>
</evidence>
<evidence type="ECO:0000256" key="3">
    <source>
        <dbReference type="ARBA" id="ARBA00022692"/>
    </source>
</evidence>
<keyword evidence="5 6" id="KW-0472">Membrane</keyword>
<dbReference type="PANTHER" id="PTHR42723">
    <property type="entry name" value="CHLOROPHYLL SYNTHASE"/>
    <property type="match status" value="1"/>
</dbReference>
<evidence type="ECO:0000313" key="8">
    <source>
        <dbReference type="EMBL" id="QDV75154.1"/>
    </source>
</evidence>
<dbReference type="InterPro" id="IPR050475">
    <property type="entry name" value="Prenyltransferase_related"/>
</dbReference>
<evidence type="ECO:0000256" key="7">
    <source>
        <dbReference type="SAM" id="SignalP"/>
    </source>
</evidence>
<feature type="transmembrane region" description="Helical" evidence="6">
    <location>
        <begin position="94"/>
        <end position="127"/>
    </location>
</feature>
<evidence type="ECO:0000256" key="5">
    <source>
        <dbReference type="ARBA" id="ARBA00023136"/>
    </source>
</evidence>
<feature type="transmembrane region" description="Helical" evidence="6">
    <location>
        <begin position="139"/>
        <end position="162"/>
    </location>
</feature>
<reference evidence="8 9" key="1">
    <citation type="submission" date="2019-02" db="EMBL/GenBank/DDBJ databases">
        <title>Deep-cultivation of Planctomycetes and their phenomic and genomic characterization uncovers novel biology.</title>
        <authorList>
            <person name="Wiegand S."/>
            <person name="Jogler M."/>
            <person name="Boedeker C."/>
            <person name="Pinto D."/>
            <person name="Vollmers J."/>
            <person name="Rivas-Marin E."/>
            <person name="Kohn T."/>
            <person name="Peeters S.H."/>
            <person name="Heuer A."/>
            <person name="Rast P."/>
            <person name="Oberbeckmann S."/>
            <person name="Bunk B."/>
            <person name="Jeske O."/>
            <person name="Meyerdierks A."/>
            <person name="Storesund J.E."/>
            <person name="Kallscheuer N."/>
            <person name="Luecker S."/>
            <person name="Lage O.M."/>
            <person name="Pohl T."/>
            <person name="Merkel B.J."/>
            <person name="Hornburger P."/>
            <person name="Mueller R.-W."/>
            <person name="Bruemmer F."/>
            <person name="Labrenz M."/>
            <person name="Spormann A.M."/>
            <person name="Op den Camp H."/>
            <person name="Overmann J."/>
            <person name="Amann R."/>
            <person name="Jetten M.S.M."/>
            <person name="Mascher T."/>
            <person name="Medema M.H."/>
            <person name="Devos D.P."/>
            <person name="Kaster A.-K."/>
            <person name="Ovreas L."/>
            <person name="Rohde M."/>
            <person name="Galperin M.Y."/>
            <person name="Jogler C."/>
        </authorList>
    </citation>
    <scope>NUCLEOTIDE SEQUENCE [LARGE SCALE GENOMIC DNA]</scope>
    <source>
        <strain evidence="8 9">Spa11</strain>
    </source>
</reference>
<evidence type="ECO:0000256" key="4">
    <source>
        <dbReference type="ARBA" id="ARBA00022989"/>
    </source>
</evidence>
<sequence precursor="true">MVKKIAAYAKLLRLSNAPTAVADVWMGYAVVSGELKPTWPLALMTVASLCLYHGGMALNDANDAEEDARDNRGRPIENEQVSRNTAYSLAYGLFTLAILLSFYLCILIAGFELLFITALLCAAIIAYNSRYKPTVAGPFLMAFCRFLNVQLGSSAAVFTLQTFEGKAPASLSDAYAAAFVIGCYVLGLTLFARHETAGANRVPLLIGLSISLAAIAIAATTLWIPPSVNPLSWRLMLVVAGLFSVRGMVAGILQPTPKNIGRGVGIAIQGLVVIDATLATLYAGPVAGLAILALLPVTMLLARWIPQT</sequence>
<feature type="transmembrane region" description="Helical" evidence="6">
    <location>
        <begin position="174"/>
        <end position="192"/>
    </location>
</feature>